<dbReference type="Proteomes" id="UP000008694">
    <property type="component" value="Unassembled WGS sequence"/>
</dbReference>
<accession>D7KYT6</accession>
<organism evidence="3">
    <name type="scientific">Arabidopsis lyrata subsp. lyrata</name>
    <name type="common">Lyre-leaved rock-cress</name>
    <dbReference type="NCBI Taxonomy" id="81972"/>
    <lineage>
        <taxon>Eukaryota</taxon>
        <taxon>Viridiplantae</taxon>
        <taxon>Streptophyta</taxon>
        <taxon>Embryophyta</taxon>
        <taxon>Tracheophyta</taxon>
        <taxon>Spermatophyta</taxon>
        <taxon>Magnoliopsida</taxon>
        <taxon>eudicotyledons</taxon>
        <taxon>Gunneridae</taxon>
        <taxon>Pentapetalae</taxon>
        <taxon>rosids</taxon>
        <taxon>malvids</taxon>
        <taxon>Brassicales</taxon>
        <taxon>Brassicaceae</taxon>
        <taxon>Camelineae</taxon>
        <taxon>Arabidopsis</taxon>
    </lineage>
</organism>
<gene>
    <name evidence="2" type="ORF">ARALYDRAFT_894969</name>
</gene>
<dbReference type="HOGENOM" id="CLU_3127030_0_0_1"/>
<feature type="compositionally biased region" description="Polar residues" evidence="1">
    <location>
        <begin position="31"/>
        <end position="42"/>
    </location>
</feature>
<reference evidence="3" key="1">
    <citation type="journal article" date="2011" name="Nat. Genet.">
        <title>The Arabidopsis lyrata genome sequence and the basis of rapid genome size change.</title>
        <authorList>
            <person name="Hu T.T."/>
            <person name="Pattyn P."/>
            <person name="Bakker E.G."/>
            <person name="Cao J."/>
            <person name="Cheng J.-F."/>
            <person name="Clark R.M."/>
            <person name="Fahlgren N."/>
            <person name="Fawcett J.A."/>
            <person name="Grimwood J."/>
            <person name="Gundlach H."/>
            <person name="Haberer G."/>
            <person name="Hollister J.D."/>
            <person name="Ossowski S."/>
            <person name="Ottilar R.P."/>
            <person name="Salamov A.A."/>
            <person name="Schneeberger K."/>
            <person name="Spannagl M."/>
            <person name="Wang X."/>
            <person name="Yang L."/>
            <person name="Nasrallah M.E."/>
            <person name="Bergelson J."/>
            <person name="Carrington J.C."/>
            <person name="Gaut B.S."/>
            <person name="Schmutz J."/>
            <person name="Mayer K.F.X."/>
            <person name="Van de Peer Y."/>
            <person name="Grigoriev I.V."/>
            <person name="Nordborg M."/>
            <person name="Weigel D."/>
            <person name="Guo Y.-L."/>
        </authorList>
    </citation>
    <scope>NUCLEOTIDE SEQUENCE [LARGE SCALE GENOMIC DNA]</scope>
    <source>
        <strain evidence="3">cv. MN47</strain>
    </source>
</reference>
<evidence type="ECO:0000313" key="2">
    <source>
        <dbReference type="EMBL" id="EFH65087.1"/>
    </source>
</evidence>
<proteinExistence type="predicted"/>
<keyword evidence="3" id="KW-1185">Reference proteome</keyword>
<dbReference type="Gramene" id="scaffold_202043.1">
    <property type="protein sequence ID" value="scaffold_202043.1"/>
    <property type="gene ID" value="scaffold_202043.1"/>
</dbReference>
<dbReference type="AlphaFoldDB" id="D7KYT6"/>
<evidence type="ECO:0000313" key="3">
    <source>
        <dbReference type="Proteomes" id="UP000008694"/>
    </source>
</evidence>
<dbReference type="EMBL" id="GL348714">
    <property type="protein sequence ID" value="EFH65087.1"/>
    <property type="molecule type" value="Genomic_DNA"/>
</dbReference>
<name>D7KYT6_ARALL</name>
<feature type="region of interest" description="Disordered" evidence="1">
    <location>
        <begin position="31"/>
        <end position="50"/>
    </location>
</feature>
<protein>
    <submittedName>
        <fullName evidence="2">Uncharacterized protein</fullName>
    </submittedName>
</protein>
<sequence length="50" mass="5609">MKQARTLLSSRSLCDHSKPLLEEKVRASTLRDSASWSNSSTPGRVFSRKC</sequence>
<evidence type="ECO:0000256" key="1">
    <source>
        <dbReference type="SAM" id="MobiDB-lite"/>
    </source>
</evidence>